<evidence type="ECO:0000256" key="1">
    <source>
        <dbReference type="ARBA" id="ARBA00022741"/>
    </source>
</evidence>
<keyword evidence="3" id="KW-1133">Transmembrane helix</keyword>
<keyword evidence="3" id="KW-0812">Transmembrane</keyword>
<dbReference type="GO" id="GO:0005524">
    <property type="term" value="F:ATP binding"/>
    <property type="evidence" value="ECO:0007669"/>
    <property type="project" value="UniProtKB-KW"/>
</dbReference>
<dbReference type="GO" id="GO:0004715">
    <property type="term" value="F:non-membrane spanning protein tyrosine kinase activity"/>
    <property type="evidence" value="ECO:0007669"/>
    <property type="project" value="UniProtKB-EC"/>
</dbReference>
<organism evidence="4 5">
    <name type="scientific">[Ruminococcus] lactaris</name>
    <dbReference type="NCBI Taxonomy" id="46228"/>
    <lineage>
        <taxon>Bacteria</taxon>
        <taxon>Bacillati</taxon>
        <taxon>Bacillota</taxon>
        <taxon>Clostridia</taxon>
        <taxon>Lachnospirales</taxon>
        <taxon>Lachnospiraceae</taxon>
        <taxon>Mediterraneibacter</taxon>
    </lineage>
</organism>
<proteinExistence type="predicted"/>
<dbReference type="CDD" id="cd05387">
    <property type="entry name" value="BY-kinase"/>
    <property type="match status" value="1"/>
</dbReference>
<gene>
    <name evidence="4" type="ORF">DXD17_10490</name>
</gene>
<evidence type="ECO:0000256" key="3">
    <source>
        <dbReference type="SAM" id="Phobius"/>
    </source>
</evidence>
<evidence type="ECO:0000313" key="4">
    <source>
        <dbReference type="EMBL" id="RGK38246.1"/>
    </source>
</evidence>
<protein>
    <submittedName>
        <fullName evidence="4">Uncharacterized protein</fullName>
    </submittedName>
</protein>
<dbReference type="InterPro" id="IPR050445">
    <property type="entry name" value="Bact_polysacc_biosynth/exp"/>
</dbReference>
<keyword evidence="1" id="KW-0547">Nucleotide-binding</keyword>
<dbReference type="EMBL" id="QSQN01000028">
    <property type="protein sequence ID" value="RGK38246.1"/>
    <property type="molecule type" value="Genomic_DNA"/>
</dbReference>
<dbReference type="AlphaFoldDB" id="A0A3E4LLL9"/>
<name>A0A3E4LLL9_9FIRM</name>
<accession>A0A3E4LLL9</accession>
<dbReference type="PANTHER" id="PTHR32309">
    <property type="entry name" value="TYROSINE-PROTEIN KINASE"/>
    <property type="match status" value="1"/>
</dbReference>
<evidence type="ECO:0000313" key="5">
    <source>
        <dbReference type="Proteomes" id="UP000260793"/>
    </source>
</evidence>
<dbReference type="SUPFAM" id="SSF52540">
    <property type="entry name" value="P-loop containing nucleoside triphosphate hydrolases"/>
    <property type="match status" value="1"/>
</dbReference>
<feature type="transmembrane region" description="Helical" evidence="3">
    <location>
        <begin position="181"/>
        <end position="207"/>
    </location>
</feature>
<dbReference type="Pfam" id="PF10609">
    <property type="entry name" value="ParA"/>
    <property type="match status" value="1"/>
</dbReference>
<dbReference type="InterPro" id="IPR005702">
    <property type="entry name" value="Wzc-like_C"/>
</dbReference>
<dbReference type="InterPro" id="IPR027417">
    <property type="entry name" value="P-loop_NTPase"/>
</dbReference>
<dbReference type="InterPro" id="IPR033756">
    <property type="entry name" value="YlxH/NBP35"/>
</dbReference>
<reference evidence="4 5" key="1">
    <citation type="submission" date="2018-08" db="EMBL/GenBank/DDBJ databases">
        <title>A genome reference for cultivated species of the human gut microbiota.</title>
        <authorList>
            <person name="Zou Y."/>
            <person name="Xue W."/>
            <person name="Luo G."/>
        </authorList>
    </citation>
    <scope>NUCLEOTIDE SEQUENCE [LARGE SCALE GENOMIC DNA]</scope>
    <source>
        <strain evidence="4 5">TF11-7</strain>
    </source>
</reference>
<dbReference type="GO" id="GO:0005886">
    <property type="term" value="C:plasma membrane"/>
    <property type="evidence" value="ECO:0007669"/>
    <property type="project" value="TreeGrafter"/>
</dbReference>
<dbReference type="Gene3D" id="3.40.50.300">
    <property type="entry name" value="P-loop containing nucleotide triphosphate hydrolases"/>
    <property type="match status" value="1"/>
</dbReference>
<sequence>MQTEEQRNIMEAEEMEKIDLVSWLQDYLSCLKKFWLQFLLIFVIVAGIIVSYFEFTYEPVYSAKITYAASGTGYMTVNSAVAKRLSKSIPVLVGNDEFKKDLLSAVEGKVSEEFSIVSSNTDESNFFSVTISTHDYESVNPLLEAFQVVYPKWVSKTNGTVELQIVDKAASSGRPVNVNSLAAILAKGFLAGLLVCFALATVYLLSVRTIRKESDMKRITSSKCISCIPEVVPKKRSSNKKLKLLITNKRIDWVFKQAILMTQSRLQQIMRRTGDKVLLITSTIPSEGKTTTSVNLALAFAEEGMKVALLDGDLRQPSVSELMKLPEGPGLTEYFRGENTPEEIRVVKDGVTFFRAGRKKGKISGLIDENRMNSLLEQLRKEYDVILMDAAPSYVFSDAIILSSYADKVLYVVRVDKADAKEIQAGMHSFEEEKLTGYVINRDMGGYISQSGYGYGRYGKYQKYRKYAELDEETMNTEDTL</sequence>
<keyword evidence="3" id="KW-0472">Membrane</keyword>
<dbReference type="Proteomes" id="UP000260793">
    <property type="component" value="Unassembled WGS sequence"/>
</dbReference>
<evidence type="ECO:0000256" key="2">
    <source>
        <dbReference type="ARBA" id="ARBA00022840"/>
    </source>
</evidence>
<comment type="caution">
    <text evidence="4">The sequence shown here is derived from an EMBL/GenBank/DDBJ whole genome shotgun (WGS) entry which is preliminary data.</text>
</comment>
<keyword evidence="2" id="KW-0067">ATP-binding</keyword>
<dbReference type="NCBIfam" id="TIGR01007">
    <property type="entry name" value="eps_fam"/>
    <property type="match status" value="1"/>
</dbReference>
<dbReference type="PANTHER" id="PTHR32309:SF13">
    <property type="entry name" value="FERRIC ENTEROBACTIN TRANSPORT PROTEIN FEPE"/>
    <property type="match status" value="1"/>
</dbReference>
<dbReference type="RefSeq" id="WP_117688415.1">
    <property type="nucleotide sequence ID" value="NZ_QSQN01000028.1"/>
</dbReference>
<feature type="transmembrane region" description="Helical" evidence="3">
    <location>
        <begin position="34"/>
        <end position="53"/>
    </location>
</feature>